<dbReference type="InterPro" id="IPR001763">
    <property type="entry name" value="Rhodanese-like_dom"/>
</dbReference>
<evidence type="ECO:0000259" key="1">
    <source>
        <dbReference type="PROSITE" id="PS50206"/>
    </source>
</evidence>
<keyword evidence="3" id="KW-1185">Reference proteome</keyword>
<evidence type="ECO:0000313" key="3">
    <source>
        <dbReference type="Proteomes" id="UP000607435"/>
    </source>
</evidence>
<gene>
    <name evidence="2" type="ORF">H6H04_10665</name>
</gene>
<dbReference type="Proteomes" id="UP000607435">
    <property type="component" value="Unassembled WGS sequence"/>
</dbReference>
<dbReference type="RefSeq" id="WP_186845944.1">
    <property type="nucleotide sequence ID" value="NZ_JACOME010000002.1"/>
</dbReference>
<reference evidence="2 3" key="1">
    <citation type="submission" date="2020-08" db="EMBL/GenBank/DDBJ databases">
        <title>Winogradskyella ouciana sp. nov., isolated from the hadal seawater of the Mariana Trench.</title>
        <authorList>
            <person name="He X."/>
        </authorList>
    </citation>
    <scope>NUCLEOTIDE SEQUENCE [LARGE SCALE GENOMIC DNA]</scope>
    <source>
        <strain evidence="2 3">KCTC 22026</strain>
    </source>
</reference>
<dbReference type="EMBL" id="JACOME010000002">
    <property type="protein sequence ID" value="MBC3846842.1"/>
    <property type="molecule type" value="Genomic_DNA"/>
</dbReference>
<protein>
    <recommendedName>
        <fullName evidence="1">Rhodanese domain-containing protein</fullName>
    </recommendedName>
</protein>
<organism evidence="2 3">
    <name type="scientific">Winogradskyella echinorum</name>
    <dbReference type="NCBI Taxonomy" id="538189"/>
    <lineage>
        <taxon>Bacteria</taxon>
        <taxon>Pseudomonadati</taxon>
        <taxon>Bacteroidota</taxon>
        <taxon>Flavobacteriia</taxon>
        <taxon>Flavobacteriales</taxon>
        <taxon>Flavobacteriaceae</taxon>
        <taxon>Winogradskyella</taxon>
    </lineage>
</organism>
<sequence length="189" mass="22505">MNVIEENLAEYKTDFPKSWSFLWSPEEAEKISKEHKDQIHFLNKKGTEIVNEYLNSSKMLGYSTGADWSPFTKGYFKTENKFWVYENCDSEIKKWLYNLGIPFDKYVFVDSDSSEQAIMLTWKMVIKYFEGMFFATDLVIFDGSLNWALFYYHESQLFFGKDNAFDQQAEFVKNLEQNKLLNEIKNRLK</sequence>
<evidence type="ECO:0000313" key="2">
    <source>
        <dbReference type="EMBL" id="MBC3846842.1"/>
    </source>
</evidence>
<accession>A0ABR6Y278</accession>
<name>A0ABR6Y278_9FLAO</name>
<feature type="domain" description="Rhodanese" evidence="1">
    <location>
        <begin position="91"/>
        <end position="156"/>
    </location>
</feature>
<proteinExistence type="predicted"/>
<dbReference type="PROSITE" id="PS50206">
    <property type="entry name" value="RHODANESE_3"/>
    <property type="match status" value="1"/>
</dbReference>
<comment type="caution">
    <text evidence="2">The sequence shown here is derived from an EMBL/GenBank/DDBJ whole genome shotgun (WGS) entry which is preliminary data.</text>
</comment>